<comment type="similarity">
    <text evidence="7">Belongs to the binding-protein-dependent transport system permease family.</text>
</comment>
<feature type="transmembrane region" description="Helical" evidence="7">
    <location>
        <begin position="103"/>
        <end position="124"/>
    </location>
</feature>
<feature type="domain" description="ABC transmembrane type-1" evidence="9">
    <location>
        <begin position="99"/>
        <end position="313"/>
    </location>
</feature>
<protein>
    <submittedName>
        <fullName evidence="10">Sugar ABC transporter permease</fullName>
    </submittedName>
</protein>
<evidence type="ECO:0000256" key="3">
    <source>
        <dbReference type="ARBA" id="ARBA00022475"/>
    </source>
</evidence>
<dbReference type="PANTHER" id="PTHR43227">
    <property type="entry name" value="BLL4140 PROTEIN"/>
    <property type="match status" value="1"/>
</dbReference>
<dbReference type="RefSeq" id="WP_275278636.1">
    <property type="nucleotide sequence ID" value="NZ_CP119108.1"/>
</dbReference>
<dbReference type="EMBL" id="CP119108">
    <property type="protein sequence ID" value="WEG09312.1"/>
    <property type="molecule type" value="Genomic_DNA"/>
</dbReference>
<name>A0ABY8BZL3_9MICO</name>
<feature type="transmembrane region" description="Helical" evidence="7">
    <location>
        <begin position="136"/>
        <end position="156"/>
    </location>
</feature>
<evidence type="ECO:0000259" key="9">
    <source>
        <dbReference type="PROSITE" id="PS50928"/>
    </source>
</evidence>
<keyword evidence="2 7" id="KW-0813">Transport</keyword>
<evidence type="ECO:0000256" key="6">
    <source>
        <dbReference type="ARBA" id="ARBA00023136"/>
    </source>
</evidence>
<accession>A0ABY8BZL3</accession>
<dbReference type="Gene3D" id="1.10.3720.10">
    <property type="entry name" value="MetI-like"/>
    <property type="match status" value="1"/>
</dbReference>
<feature type="transmembrane region" description="Helical" evidence="7">
    <location>
        <begin position="246"/>
        <end position="266"/>
    </location>
</feature>
<dbReference type="SUPFAM" id="SSF161098">
    <property type="entry name" value="MetI-like"/>
    <property type="match status" value="1"/>
</dbReference>
<keyword evidence="5 7" id="KW-1133">Transmembrane helix</keyword>
<sequence length="331" mass="36200">MSTLTSTPGSAVAADPGVPTVRRRKNRGNVRKRIEITIFVAPALILFLGFVVAPVILAAVYSFFNLPAAFQWDMLNGDRFIGLDNYIRAFTTPEFIQSIGNTFVIVVASLLVQGPLAILIALLLNRRMKGRSVFRLLIFVPYVLAEVIAGLAWRLLLQPNGGVNALLEAVGLGALKQNWLADPSIALFTIFLIMTWKYIGFAILLMLAGLQGVPEELGEAAAIDGASWWQTQRYITLPLLGPTIRIWAFLSIIGSLQVFDIVWVTVSPTVRQMATDTMATYMVQQGQFAGQPGYGSAIAVILFLISLVVALVYQRFALRRDLEGAVTSGVR</sequence>
<evidence type="ECO:0000313" key="11">
    <source>
        <dbReference type="Proteomes" id="UP001214553"/>
    </source>
</evidence>
<keyword evidence="6 7" id="KW-0472">Membrane</keyword>
<feature type="region of interest" description="Disordered" evidence="8">
    <location>
        <begin position="1"/>
        <end position="20"/>
    </location>
</feature>
<keyword evidence="11" id="KW-1185">Reference proteome</keyword>
<feature type="transmembrane region" description="Helical" evidence="7">
    <location>
        <begin position="294"/>
        <end position="313"/>
    </location>
</feature>
<dbReference type="InterPro" id="IPR000515">
    <property type="entry name" value="MetI-like"/>
</dbReference>
<keyword evidence="3" id="KW-1003">Cell membrane</keyword>
<dbReference type="InterPro" id="IPR050809">
    <property type="entry name" value="UgpAE/MalFG_permease"/>
</dbReference>
<evidence type="ECO:0000256" key="8">
    <source>
        <dbReference type="SAM" id="MobiDB-lite"/>
    </source>
</evidence>
<evidence type="ECO:0000256" key="5">
    <source>
        <dbReference type="ARBA" id="ARBA00022989"/>
    </source>
</evidence>
<dbReference type="PROSITE" id="PS50928">
    <property type="entry name" value="ABC_TM1"/>
    <property type="match status" value="1"/>
</dbReference>
<evidence type="ECO:0000256" key="4">
    <source>
        <dbReference type="ARBA" id="ARBA00022692"/>
    </source>
</evidence>
<evidence type="ECO:0000256" key="7">
    <source>
        <dbReference type="RuleBase" id="RU363032"/>
    </source>
</evidence>
<reference evidence="10 11" key="1">
    <citation type="submission" date="2023-03" db="EMBL/GenBank/DDBJ databases">
        <title>Genome sequence of Microbacterium sp. KACC 23027.</title>
        <authorList>
            <person name="Kim S."/>
            <person name="Heo J."/>
            <person name="Kwon S.-W."/>
        </authorList>
    </citation>
    <scope>NUCLEOTIDE SEQUENCE [LARGE SCALE GENOMIC DNA]</scope>
    <source>
        <strain evidence="10 11">KACC 23027</strain>
    </source>
</reference>
<keyword evidence="4 7" id="KW-0812">Transmembrane</keyword>
<comment type="subcellular location">
    <subcellularLocation>
        <location evidence="1 7">Cell membrane</location>
        <topology evidence="1 7">Multi-pass membrane protein</topology>
    </subcellularLocation>
</comment>
<dbReference type="CDD" id="cd06261">
    <property type="entry name" value="TM_PBP2"/>
    <property type="match status" value="1"/>
</dbReference>
<organism evidence="10 11">
    <name type="scientific">Microbacterium horticulturae</name>
    <dbReference type="NCBI Taxonomy" id="3028316"/>
    <lineage>
        <taxon>Bacteria</taxon>
        <taxon>Bacillati</taxon>
        <taxon>Actinomycetota</taxon>
        <taxon>Actinomycetes</taxon>
        <taxon>Micrococcales</taxon>
        <taxon>Microbacteriaceae</taxon>
        <taxon>Microbacterium</taxon>
    </lineage>
</organism>
<dbReference type="Proteomes" id="UP001214553">
    <property type="component" value="Chromosome"/>
</dbReference>
<dbReference type="PANTHER" id="PTHR43227:SF11">
    <property type="entry name" value="BLL4140 PROTEIN"/>
    <property type="match status" value="1"/>
</dbReference>
<feature type="transmembrane region" description="Helical" evidence="7">
    <location>
        <begin position="34"/>
        <end position="64"/>
    </location>
</feature>
<dbReference type="Pfam" id="PF00528">
    <property type="entry name" value="BPD_transp_1"/>
    <property type="match status" value="1"/>
</dbReference>
<evidence type="ECO:0000256" key="2">
    <source>
        <dbReference type="ARBA" id="ARBA00022448"/>
    </source>
</evidence>
<dbReference type="InterPro" id="IPR035906">
    <property type="entry name" value="MetI-like_sf"/>
</dbReference>
<evidence type="ECO:0000313" key="10">
    <source>
        <dbReference type="EMBL" id="WEG09312.1"/>
    </source>
</evidence>
<evidence type="ECO:0000256" key="1">
    <source>
        <dbReference type="ARBA" id="ARBA00004651"/>
    </source>
</evidence>
<proteinExistence type="inferred from homology"/>
<feature type="transmembrane region" description="Helical" evidence="7">
    <location>
        <begin position="185"/>
        <end position="207"/>
    </location>
</feature>
<gene>
    <name evidence="10" type="ORF">PU630_01745</name>
</gene>